<sequence>MASLDRLTRHPERGSDDRDDLFALLDAQWFGTLSTVTADGQPWAVPMLYARDGERILIHGSTGAGALRAVAEGAPAVFSVMSVQALVVGHTTFESSVNYRSATIRGHLRRATEQEQAQALDTLSDAVIPGRTAEVRPMNRKELAATSACVLDIVDGDWLYKTRTGWPSDATASNSGEHPSWAGIVPVQTTYGQPEPAPWVRASQVPVPASVRRLGQTPTT</sequence>
<evidence type="ECO:0000313" key="2">
    <source>
        <dbReference type="Proteomes" id="UP000008366"/>
    </source>
</evidence>
<dbReference type="Proteomes" id="UP000008366">
    <property type="component" value="Unassembled WGS sequence"/>
</dbReference>
<dbReference type="InterPro" id="IPR024747">
    <property type="entry name" value="Pyridox_Oxase-rel"/>
</dbReference>
<dbReference type="OrthoDB" id="116031at2"/>
<dbReference type="SUPFAM" id="SSF50475">
    <property type="entry name" value="FMN-binding split barrel"/>
    <property type="match status" value="1"/>
</dbReference>
<dbReference type="Gene3D" id="2.30.110.10">
    <property type="entry name" value="Electron Transport, Fmn-binding Protein, Chain A"/>
    <property type="match status" value="1"/>
</dbReference>
<dbReference type="RefSeq" id="WP_006590803.1">
    <property type="nucleotide sequence ID" value="NZ_BAHD01000004.1"/>
</dbReference>
<gene>
    <name evidence="1" type="ORF">KILIM_004_00590</name>
</gene>
<protein>
    <recommendedName>
        <fullName evidence="3">Pyridoxamine 5'-phosphate oxidase putative domain-containing protein</fullName>
    </recommendedName>
</protein>
<dbReference type="PANTHER" id="PTHR34071">
    <property type="entry name" value="5-NITROIMIDAZOLE ANTIBIOTICS RESISTANCE PROTEIN, NIMA-FAMILY-RELATED PROTEIN-RELATED"/>
    <property type="match status" value="1"/>
</dbReference>
<name>K6W531_9MICO</name>
<dbReference type="STRING" id="1184609.KILIM_004_00590"/>
<dbReference type="Pfam" id="PF12900">
    <property type="entry name" value="Pyridox_ox_2"/>
    <property type="match status" value="1"/>
</dbReference>
<evidence type="ECO:0000313" key="1">
    <source>
        <dbReference type="EMBL" id="GAB94270.1"/>
    </source>
</evidence>
<organism evidence="1 2">
    <name type="scientific">Kineosphaera limosa NBRC 100340</name>
    <dbReference type="NCBI Taxonomy" id="1184609"/>
    <lineage>
        <taxon>Bacteria</taxon>
        <taxon>Bacillati</taxon>
        <taxon>Actinomycetota</taxon>
        <taxon>Actinomycetes</taxon>
        <taxon>Micrococcales</taxon>
        <taxon>Dermatophilaceae</taxon>
        <taxon>Kineosphaera</taxon>
    </lineage>
</organism>
<dbReference type="InterPro" id="IPR012349">
    <property type="entry name" value="Split_barrel_FMN-bd"/>
</dbReference>
<dbReference type="AlphaFoldDB" id="K6W531"/>
<reference evidence="1 2" key="1">
    <citation type="submission" date="2012-08" db="EMBL/GenBank/DDBJ databases">
        <title>Whole genome shotgun sequence of Kineosphaera limosa NBRC 100340.</title>
        <authorList>
            <person name="Yoshida I."/>
            <person name="Isaki S."/>
            <person name="Hosoyama A."/>
            <person name="Tsuchikane K."/>
            <person name="Katsumata H."/>
            <person name="Ando Y."/>
            <person name="Ohji S."/>
            <person name="Hamada M."/>
            <person name="Tamura T."/>
            <person name="Yamazoe A."/>
            <person name="Yamazaki S."/>
            <person name="Fujita N."/>
        </authorList>
    </citation>
    <scope>NUCLEOTIDE SEQUENCE [LARGE SCALE GENOMIC DNA]</scope>
    <source>
        <strain evidence="1 2">NBRC 100340</strain>
    </source>
</reference>
<dbReference type="PANTHER" id="PTHR34071:SF2">
    <property type="entry name" value="FLAVIN-NUCLEOTIDE-BINDING PROTEIN"/>
    <property type="match status" value="1"/>
</dbReference>
<evidence type="ECO:0008006" key="3">
    <source>
        <dbReference type="Google" id="ProtNLM"/>
    </source>
</evidence>
<dbReference type="eggNOG" id="COG3467">
    <property type="taxonomic scope" value="Bacteria"/>
</dbReference>
<accession>K6W531</accession>
<comment type="caution">
    <text evidence="1">The sequence shown here is derived from an EMBL/GenBank/DDBJ whole genome shotgun (WGS) entry which is preliminary data.</text>
</comment>
<dbReference type="EMBL" id="BAHD01000004">
    <property type="protein sequence ID" value="GAB94270.1"/>
    <property type="molecule type" value="Genomic_DNA"/>
</dbReference>
<proteinExistence type="predicted"/>
<keyword evidence="2" id="KW-1185">Reference proteome</keyword>